<dbReference type="InterPro" id="IPR036291">
    <property type="entry name" value="NAD(P)-bd_dom_sf"/>
</dbReference>
<comment type="similarity">
    <text evidence="12">Belongs to the short-chain dehydrogenases/reductases (SDR) family.</text>
</comment>
<dbReference type="SUPFAM" id="SSF51735">
    <property type="entry name" value="NAD(P)-binding Rossmann-fold domains"/>
    <property type="match status" value="1"/>
</dbReference>
<comment type="catalytic activity">
    <reaction evidence="10">
        <text>11beta,17beta-dihydroxyandrost-4-ene-3-one + NAD(+) = 17beta-hydroxyandrost-4-ene-3,11-dione + NADH + H(+)</text>
        <dbReference type="Rhea" id="RHEA:69368"/>
        <dbReference type="ChEBI" id="CHEBI:15378"/>
        <dbReference type="ChEBI" id="CHEBI:34133"/>
        <dbReference type="ChEBI" id="CHEBI:57540"/>
        <dbReference type="ChEBI" id="CHEBI:57945"/>
        <dbReference type="ChEBI" id="CHEBI:81481"/>
    </reaction>
    <physiologicalReaction direction="left-to-right" evidence="10">
        <dbReference type="Rhea" id="RHEA:69369"/>
    </physiologicalReaction>
</comment>
<comment type="caution">
    <text evidence="15">The sequence shown here is derived from an EMBL/GenBank/DDBJ whole genome shotgun (WGS) entry which is preliminary data.</text>
</comment>
<evidence type="ECO:0000256" key="11">
    <source>
        <dbReference type="ARBA" id="ARBA00048774"/>
    </source>
</evidence>
<proteinExistence type="inferred from homology"/>
<keyword evidence="2" id="KW-0560">Oxidoreductase</keyword>
<organism evidence="15 16">
    <name type="scientific">Bugula neritina</name>
    <name type="common">Brown bryozoan</name>
    <name type="synonym">Sertularia neritina</name>
    <dbReference type="NCBI Taxonomy" id="10212"/>
    <lineage>
        <taxon>Eukaryota</taxon>
        <taxon>Metazoa</taxon>
        <taxon>Spiralia</taxon>
        <taxon>Lophotrochozoa</taxon>
        <taxon>Bryozoa</taxon>
        <taxon>Gymnolaemata</taxon>
        <taxon>Cheilostomatida</taxon>
        <taxon>Flustrina</taxon>
        <taxon>Buguloidea</taxon>
        <taxon>Bugulidae</taxon>
        <taxon>Bugula</taxon>
    </lineage>
</organism>
<dbReference type="PANTHER" id="PTHR43313">
    <property type="entry name" value="SHORT-CHAIN DEHYDROGENASE/REDUCTASE FAMILY 9C"/>
    <property type="match status" value="1"/>
</dbReference>
<sequence>MFGGIEMDSVNQEAIFQSAASMQDDINHERLPIVHLWLAATAAAMLLAAFNIIGGSDRKSLWSWSKSVKKETASPLNLAKKYVLVTGCDKGLGYATAKSLDKHGYSVIAGCYNVKGENVQRLQKETSSKLQAVQLDVTKTEDLESVRQWMNSNLDGELWGIVNNAGVCFVGTPEIMAQKDIDNVLAVNLMGVINVTNKFLPLVRQSKGRIVNIGSISGEVPMPFFAIYNASKAAVKMLTETWSYELLPWGVKVSLITPSAFQTDIIQYDRGEIATRWWKEADEEVQRDFGQDFFRMNMRPSGRFRVCKDLSPVANSIIHALSAEKPRPLYRVGQWSTLLPNLFKFSPQPLRYVLGSSVFNFITDQPLGVQTKSK</sequence>
<dbReference type="GO" id="GO:0070523">
    <property type="term" value="F:11-beta-hydroxysteroid dehydrogenase (NAD+) activity"/>
    <property type="evidence" value="ECO:0007669"/>
    <property type="project" value="TreeGrafter"/>
</dbReference>
<evidence type="ECO:0000256" key="1">
    <source>
        <dbReference type="ARBA" id="ARBA00004854"/>
    </source>
</evidence>
<evidence type="ECO:0000313" key="14">
    <source>
        <dbReference type="EMBL" id="KAF6017293.1"/>
    </source>
</evidence>
<comment type="pathway">
    <text evidence="1">Steroid metabolism.</text>
</comment>
<dbReference type="PRINTS" id="PR00081">
    <property type="entry name" value="GDHRDH"/>
</dbReference>
<dbReference type="PANTHER" id="PTHR43313:SF2">
    <property type="entry name" value="11-BETA-HYDROXYSTEROID DEHYDROGENASE TYPE 2"/>
    <property type="match status" value="1"/>
</dbReference>
<protein>
    <recommendedName>
        <fullName evidence="5">11-beta-hydroxysteroid dehydrogenase type 2</fullName>
    </recommendedName>
    <alternativeName>
        <fullName evidence="6">Corticosteroid 11-beta-dehydrogenase isozyme 2</fullName>
    </alternativeName>
    <alternativeName>
        <fullName evidence="7">NAD-dependent 11-beta-hydroxysteroid dehydrogenase</fullName>
    </alternativeName>
</protein>
<gene>
    <name evidence="15" type="ORF">EB796_003022</name>
    <name evidence="14" type="ORF">EB796_024400</name>
</gene>
<evidence type="ECO:0000256" key="4">
    <source>
        <dbReference type="ARBA" id="ARBA00023221"/>
    </source>
</evidence>
<dbReference type="AlphaFoldDB" id="A0A7J7KK81"/>
<reference evidence="15 16" key="2">
    <citation type="submission" date="2020-06" db="EMBL/GenBank/DDBJ databases">
        <title>Draft genome of Bugula neritina, a colonial animal packing powerful symbionts and potential medicines.</title>
        <authorList>
            <person name="Rayko M."/>
        </authorList>
    </citation>
    <scope>NUCLEOTIDE SEQUENCE [LARGE SCALE GENOMIC DNA]</scope>
    <source>
        <strain evidence="15">Kwan_BN1</strain>
    </source>
</reference>
<dbReference type="GO" id="GO:0008211">
    <property type="term" value="P:glucocorticoid metabolic process"/>
    <property type="evidence" value="ECO:0007669"/>
    <property type="project" value="TreeGrafter"/>
</dbReference>
<dbReference type="Pfam" id="PF00106">
    <property type="entry name" value="adh_short"/>
    <property type="match status" value="1"/>
</dbReference>
<dbReference type="PROSITE" id="PS00061">
    <property type="entry name" value="ADH_SHORT"/>
    <property type="match status" value="1"/>
</dbReference>
<evidence type="ECO:0000313" key="16">
    <source>
        <dbReference type="Proteomes" id="UP000593567"/>
    </source>
</evidence>
<dbReference type="Gene3D" id="3.40.50.720">
    <property type="entry name" value="NAD(P)-binding Rossmann-like Domain"/>
    <property type="match status" value="1"/>
</dbReference>
<evidence type="ECO:0000256" key="8">
    <source>
        <dbReference type="ARBA" id="ARBA00047650"/>
    </source>
</evidence>
<accession>A0A7J7KK81</accession>
<evidence type="ECO:0000256" key="3">
    <source>
        <dbReference type="ARBA" id="ARBA00023098"/>
    </source>
</evidence>
<dbReference type="EMBL" id="VXIV02003415">
    <property type="protein sequence ID" value="KAF6017293.1"/>
    <property type="molecule type" value="Genomic_DNA"/>
</dbReference>
<evidence type="ECO:0000256" key="13">
    <source>
        <dbReference type="SAM" id="Phobius"/>
    </source>
</evidence>
<dbReference type="InterPro" id="IPR020904">
    <property type="entry name" value="Sc_DH/Rdtase_CS"/>
</dbReference>
<comment type="catalytic activity">
    <reaction evidence="11">
        <text>corticosterone + NAD(+) = 11-dehydrocorticosterone + NADH + H(+)</text>
        <dbReference type="Rhea" id="RHEA:42204"/>
        <dbReference type="ChEBI" id="CHEBI:15378"/>
        <dbReference type="ChEBI" id="CHEBI:16827"/>
        <dbReference type="ChEBI" id="CHEBI:57540"/>
        <dbReference type="ChEBI" id="CHEBI:57945"/>
        <dbReference type="ChEBI" id="CHEBI:78600"/>
    </reaction>
    <physiologicalReaction direction="left-to-right" evidence="11">
        <dbReference type="Rhea" id="RHEA:42205"/>
    </physiologicalReaction>
</comment>
<evidence type="ECO:0000256" key="2">
    <source>
        <dbReference type="ARBA" id="ARBA00023002"/>
    </source>
</evidence>
<evidence type="ECO:0000256" key="10">
    <source>
        <dbReference type="ARBA" id="ARBA00048218"/>
    </source>
</evidence>
<evidence type="ECO:0000256" key="6">
    <source>
        <dbReference type="ARBA" id="ARBA00041540"/>
    </source>
</evidence>
<dbReference type="InterPro" id="IPR002347">
    <property type="entry name" value="SDR_fam"/>
</dbReference>
<keyword evidence="13" id="KW-1133">Transmembrane helix</keyword>
<evidence type="ECO:0000256" key="7">
    <source>
        <dbReference type="ARBA" id="ARBA00042028"/>
    </source>
</evidence>
<feature type="transmembrane region" description="Helical" evidence="13">
    <location>
        <begin position="34"/>
        <end position="53"/>
    </location>
</feature>
<dbReference type="OrthoDB" id="294295at2759"/>
<comment type="catalytic activity">
    <reaction evidence="8">
        <text>11beta-hydroxyandrost-4-ene-3,17-dione + NAD(+) = androst-4-ene-3,11,17-trione + NADH + H(+)</text>
        <dbReference type="Rhea" id="RHEA:69408"/>
        <dbReference type="ChEBI" id="CHEBI:2495"/>
        <dbReference type="ChEBI" id="CHEBI:15378"/>
        <dbReference type="ChEBI" id="CHEBI:27967"/>
        <dbReference type="ChEBI" id="CHEBI:57540"/>
        <dbReference type="ChEBI" id="CHEBI:57945"/>
    </reaction>
    <physiologicalReaction direction="left-to-right" evidence="8">
        <dbReference type="Rhea" id="RHEA:69409"/>
    </physiologicalReaction>
</comment>
<keyword evidence="13" id="KW-0812">Transmembrane</keyword>
<reference evidence="15 16" key="1">
    <citation type="submission" date="2019-09" db="EMBL/GenBank/DDBJ databases">
        <authorList>
            <person name="Raiko M."/>
            <person name="Komissarov A."/>
            <person name="Rhodes A."/>
            <person name="Kliver S."/>
            <person name="Lim-Fong G."/>
            <person name="Kwan J."/>
            <person name="O'Brien S.J."/>
            <person name="Lopez J.V."/>
        </authorList>
    </citation>
    <scope>NUCLEOTIDE SEQUENCE [LARGE SCALE GENOMIC DNA]</scope>
    <source>
        <strain evidence="15">Kwan_BN1</strain>
    </source>
</reference>
<keyword evidence="16" id="KW-1185">Reference proteome</keyword>
<dbReference type="PRINTS" id="PR00080">
    <property type="entry name" value="SDRFAMILY"/>
</dbReference>
<keyword evidence="13" id="KW-0472">Membrane</keyword>
<evidence type="ECO:0000256" key="9">
    <source>
        <dbReference type="ARBA" id="ARBA00047817"/>
    </source>
</evidence>
<keyword evidence="4" id="KW-0753">Steroid metabolism</keyword>
<name>A0A7J7KK81_BUGNE</name>
<evidence type="ECO:0000313" key="15">
    <source>
        <dbReference type="EMBL" id="KAF6038667.1"/>
    </source>
</evidence>
<keyword evidence="3" id="KW-0443">Lipid metabolism</keyword>
<dbReference type="Proteomes" id="UP000593567">
    <property type="component" value="Unassembled WGS sequence"/>
</dbReference>
<comment type="catalytic activity">
    <reaction evidence="9">
        <text>an 11beta-hydroxysteroid + NAD(+) = an 11-oxosteroid + NADH + H(+)</text>
        <dbReference type="Rhea" id="RHEA:53116"/>
        <dbReference type="ChEBI" id="CHEBI:15378"/>
        <dbReference type="ChEBI" id="CHEBI:35346"/>
        <dbReference type="ChEBI" id="CHEBI:47787"/>
        <dbReference type="ChEBI" id="CHEBI:57540"/>
        <dbReference type="ChEBI" id="CHEBI:57945"/>
    </reaction>
    <physiologicalReaction direction="left-to-right" evidence="9">
        <dbReference type="Rhea" id="RHEA:53117"/>
    </physiologicalReaction>
</comment>
<dbReference type="EMBL" id="VXIV02000378">
    <property type="protein sequence ID" value="KAF6038667.1"/>
    <property type="molecule type" value="Genomic_DNA"/>
</dbReference>
<evidence type="ECO:0000256" key="5">
    <source>
        <dbReference type="ARBA" id="ARBA00040320"/>
    </source>
</evidence>
<evidence type="ECO:0000256" key="12">
    <source>
        <dbReference type="RuleBase" id="RU000363"/>
    </source>
</evidence>